<dbReference type="InterPro" id="IPR037026">
    <property type="entry name" value="Vgr_OB-fold_dom_sf"/>
</dbReference>
<dbReference type="SUPFAM" id="SSF69279">
    <property type="entry name" value="Phage tail proteins"/>
    <property type="match status" value="2"/>
</dbReference>
<dbReference type="AlphaFoldDB" id="A0A290WW32"/>
<protein>
    <submittedName>
        <fullName evidence="5">Type VI secretion system tip protein VgrG</fullName>
    </submittedName>
</protein>
<feature type="domain" description="DUF2345" evidence="3">
    <location>
        <begin position="662"/>
        <end position="810"/>
    </location>
</feature>
<organism evidence="5 6">
    <name type="scientific">Janthinobacterium svalbardensis</name>
    <dbReference type="NCBI Taxonomy" id="368607"/>
    <lineage>
        <taxon>Bacteria</taxon>
        <taxon>Pseudomonadati</taxon>
        <taxon>Pseudomonadota</taxon>
        <taxon>Betaproteobacteria</taxon>
        <taxon>Burkholderiales</taxon>
        <taxon>Oxalobacteraceae</taxon>
        <taxon>Janthinobacterium</taxon>
    </lineage>
</organism>
<dbReference type="Gene3D" id="2.40.50.230">
    <property type="entry name" value="Gp5 N-terminal domain"/>
    <property type="match status" value="1"/>
</dbReference>
<proteinExistence type="inferred from homology"/>
<dbReference type="Gene3D" id="3.55.50.10">
    <property type="entry name" value="Baseplate protein-like domains"/>
    <property type="match status" value="1"/>
</dbReference>
<dbReference type="KEGG" id="jsv:CNX70_13750"/>
<dbReference type="SUPFAM" id="SSF69349">
    <property type="entry name" value="Phage fibre proteins"/>
    <property type="match status" value="1"/>
</dbReference>
<evidence type="ECO:0000259" key="4">
    <source>
        <dbReference type="Pfam" id="PF13296"/>
    </source>
</evidence>
<sequence length="845" mass="93098">MANPEQGTDNLFAGIGQHARLLKLDTPLGADALLAQRVHAVDRVSQGYDYVVDLLSLDDALELKQLIAQEVTLWVLQADASYSPIHGYVHTARKLGSDGQLSAYQIAFASCLHFLKFRKDARIWQNKGADDIIADVLGAHPQCQGKFRFDLNQAVRQRSYCTQYETDWQFVMRMLESEGWYGYVEQAGDGSGHQWIITDSVQSLKPLQPEQIAFHRADTTDELNKIVQWGGARTLSNSQLATRTYDYKAPRSNHQSAVQILPGHGSIPSQLEVYEYTGAYSSADTEHGAEQARIRVQEWESRIKRFFGSSGVRRLPVGCWFTLLDHPAHAEEAAEERQFIVLGVEWAIENNLPLSSMQQDFSGSLKGRLLQFKEEAGLNRADLTPPGVGDERTGHCFNRFEVQRRSVEYRSAFVHAKPAMHPQTATVVGPAGEEIHTDTLNRVKVRFHWDRLNPGDEKASCWVRVSYPNAGEGYGAVHVPRVGQEVIITFLDGDVDRPIITGRIYNGEQAPQWHTDGRVSGYKSKEYKGAGFNQLVMDDNTEQNRVQLYSSNTHAQLNLGYLVGQQGNQRDGFFGSGFALNSDAYGAITTQKGLYISTYGRPGGRGSQLDVREAYDQLTQAHELAQNLSDVAEKSSAEALPGQQAFQQFIDATQAQYDGAGQQGANRFAEPVLLAASPAGIGLATPKSTHLHSGEQVTMSSGEDTNLAVGKSLIASVKEKISLFAYNAGIKLFAAKGKVEIQAHGGDIDIIAEKVLRLLSATDRIEIFAKKEIIIGADGSAIRINGAGITDMTSGQRISHNADFSMPGPKTMPYALPVLPKEVCLECLKKRAKQRTAFVNKGSQR</sequence>
<feature type="domain" description="Putative type VI secretion system Rhs element associated Vgr" evidence="4">
    <location>
        <begin position="525"/>
        <end position="632"/>
    </location>
</feature>
<keyword evidence="6" id="KW-1185">Reference proteome</keyword>
<dbReference type="Pfam" id="PF10106">
    <property type="entry name" value="DUF2345"/>
    <property type="match status" value="1"/>
</dbReference>
<dbReference type="InterPro" id="IPR017847">
    <property type="entry name" value="T6SS_RhsGE_Vgr_subset"/>
</dbReference>
<dbReference type="EMBL" id="CP023422">
    <property type="protein sequence ID" value="ATD61109.1"/>
    <property type="molecule type" value="Genomic_DNA"/>
</dbReference>
<comment type="similarity">
    <text evidence="1">Belongs to the VgrG protein family.</text>
</comment>
<dbReference type="RefSeq" id="WP_096235134.1">
    <property type="nucleotide sequence ID" value="NZ_CP023422.1"/>
</dbReference>
<gene>
    <name evidence="5" type="ORF">CNX70_13750</name>
</gene>
<dbReference type="InterPro" id="IPR006531">
    <property type="entry name" value="Gp5/Vgr_OB"/>
</dbReference>
<dbReference type="InterPro" id="IPR028244">
    <property type="entry name" value="T6SS_Rhs_Vgr_dom"/>
</dbReference>
<name>A0A290WW32_9BURK</name>
<reference evidence="5 6" key="1">
    <citation type="submission" date="2017-09" db="EMBL/GenBank/DDBJ databases">
        <title>Complete genome sequence of Janthinobacterium svalbardensis PAMC 27463.</title>
        <authorList>
            <person name="Cho Y.-J."/>
            <person name="Cho A."/>
            <person name="Kim O.-S."/>
            <person name="Lee J.-I."/>
        </authorList>
    </citation>
    <scope>NUCLEOTIDE SEQUENCE [LARGE SCALE GENOMIC DNA]</scope>
    <source>
        <strain evidence="5 6">PAMC 27463</strain>
    </source>
</reference>
<evidence type="ECO:0000256" key="1">
    <source>
        <dbReference type="ARBA" id="ARBA00005558"/>
    </source>
</evidence>
<dbReference type="InterPro" id="IPR006533">
    <property type="entry name" value="T6SS_Vgr_RhsGE"/>
</dbReference>
<dbReference type="Gene3D" id="4.10.220.110">
    <property type="match status" value="1"/>
</dbReference>
<evidence type="ECO:0000313" key="5">
    <source>
        <dbReference type="EMBL" id="ATD61109.1"/>
    </source>
</evidence>
<dbReference type="Pfam" id="PF13296">
    <property type="entry name" value="T6SS_Vgr"/>
    <property type="match status" value="1"/>
</dbReference>
<accession>A0A290WW32</accession>
<dbReference type="NCBIfam" id="TIGR01646">
    <property type="entry name" value="vgr_GE"/>
    <property type="match status" value="1"/>
</dbReference>
<evidence type="ECO:0000259" key="2">
    <source>
        <dbReference type="Pfam" id="PF04717"/>
    </source>
</evidence>
<dbReference type="Proteomes" id="UP000218437">
    <property type="component" value="Chromosome"/>
</dbReference>
<evidence type="ECO:0000259" key="3">
    <source>
        <dbReference type="Pfam" id="PF10106"/>
    </source>
</evidence>
<evidence type="ECO:0000313" key="6">
    <source>
        <dbReference type="Proteomes" id="UP000218437"/>
    </source>
</evidence>
<feature type="domain" description="Gp5/Type VI secretion system Vgr protein OB-fold" evidence="2">
    <location>
        <begin position="437"/>
        <end position="505"/>
    </location>
</feature>
<dbReference type="InterPro" id="IPR018769">
    <property type="entry name" value="VgrG2_DUF2345"/>
</dbReference>
<dbReference type="Pfam" id="PF04717">
    <property type="entry name" value="Phage_base_V"/>
    <property type="match status" value="1"/>
</dbReference>
<dbReference type="SUPFAM" id="SSF69255">
    <property type="entry name" value="gp5 N-terminal domain-like"/>
    <property type="match status" value="1"/>
</dbReference>
<dbReference type="Pfam" id="PF05954">
    <property type="entry name" value="Phage_GPD"/>
    <property type="match status" value="1"/>
</dbReference>
<dbReference type="Gene3D" id="2.30.110.50">
    <property type="match status" value="1"/>
</dbReference>
<dbReference type="NCBIfam" id="TIGR03361">
    <property type="entry name" value="VI_Rhs_Vgr"/>
    <property type="match status" value="1"/>
</dbReference>